<keyword evidence="12" id="KW-0418">Kinase</keyword>
<evidence type="ECO:0000256" key="14">
    <source>
        <dbReference type="ARBA" id="ARBA00022840"/>
    </source>
</evidence>
<comment type="catalytic activity">
    <reaction evidence="17">
        <text>L-seryl-[protein] + ATP = O-phospho-L-seryl-[protein] + ADP + H(+)</text>
        <dbReference type="Rhea" id="RHEA:17989"/>
        <dbReference type="Rhea" id="RHEA-COMP:9863"/>
        <dbReference type="Rhea" id="RHEA-COMP:11604"/>
        <dbReference type="ChEBI" id="CHEBI:15378"/>
        <dbReference type="ChEBI" id="CHEBI:29999"/>
        <dbReference type="ChEBI" id="CHEBI:30616"/>
        <dbReference type="ChEBI" id="CHEBI:83421"/>
        <dbReference type="ChEBI" id="CHEBI:456216"/>
        <dbReference type="EC" id="2.7.11.1"/>
    </reaction>
</comment>
<feature type="compositionally biased region" description="Basic and acidic residues" evidence="19">
    <location>
        <begin position="522"/>
        <end position="533"/>
    </location>
</feature>
<dbReference type="OrthoDB" id="205248at2759"/>
<dbReference type="CDD" id="cd05147">
    <property type="entry name" value="RIO1_euk"/>
    <property type="match status" value="1"/>
</dbReference>
<evidence type="ECO:0000256" key="11">
    <source>
        <dbReference type="ARBA" id="ARBA00022741"/>
    </source>
</evidence>
<evidence type="ECO:0000256" key="8">
    <source>
        <dbReference type="ARBA" id="ARBA00022527"/>
    </source>
</evidence>
<comment type="subcellular location">
    <subcellularLocation>
        <location evidence="2">Cytoplasm</location>
    </subcellularLocation>
</comment>
<evidence type="ECO:0000256" key="1">
    <source>
        <dbReference type="ARBA" id="ARBA00001946"/>
    </source>
</evidence>
<dbReference type="SUPFAM" id="SSF56112">
    <property type="entry name" value="Protein kinase-like (PK-like)"/>
    <property type="match status" value="1"/>
</dbReference>
<dbReference type="InterPro" id="IPR000687">
    <property type="entry name" value="RIO_kinase"/>
</dbReference>
<feature type="compositionally biased region" description="Polar residues" evidence="19">
    <location>
        <begin position="1"/>
        <end position="11"/>
    </location>
</feature>
<feature type="compositionally biased region" description="Polar residues" evidence="19">
    <location>
        <begin position="480"/>
        <end position="498"/>
    </location>
</feature>
<feature type="region of interest" description="Disordered" evidence="19">
    <location>
        <begin position="66"/>
        <end position="101"/>
    </location>
</feature>
<evidence type="ECO:0000256" key="2">
    <source>
        <dbReference type="ARBA" id="ARBA00004496"/>
    </source>
</evidence>
<dbReference type="SMART" id="SM00090">
    <property type="entry name" value="RIO"/>
    <property type="match status" value="1"/>
</dbReference>
<feature type="domain" description="RIO kinase" evidence="20">
    <location>
        <begin position="161"/>
        <end position="398"/>
    </location>
</feature>
<evidence type="ECO:0000256" key="18">
    <source>
        <dbReference type="ARBA" id="ARBA00068838"/>
    </source>
</evidence>
<name>A0A2T9ZDK8_9FUNG</name>
<dbReference type="PANTHER" id="PTHR45723">
    <property type="entry name" value="SERINE/THREONINE-PROTEIN KINASE RIO1"/>
    <property type="match status" value="1"/>
</dbReference>
<evidence type="ECO:0000256" key="3">
    <source>
        <dbReference type="ARBA" id="ARBA00009196"/>
    </source>
</evidence>
<dbReference type="GO" id="GO:0005524">
    <property type="term" value="F:ATP binding"/>
    <property type="evidence" value="ECO:0007669"/>
    <property type="project" value="UniProtKB-KW"/>
</dbReference>
<keyword evidence="10" id="KW-0479">Metal-binding</keyword>
<evidence type="ECO:0000313" key="22">
    <source>
        <dbReference type="Proteomes" id="UP000245609"/>
    </source>
</evidence>
<keyword evidence="7" id="KW-0690">Ribosome biogenesis</keyword>
<protein>
    <recommendedName>
        <fullName evidence="5">Serine/threonine-protein kinase RIO1</fullName>
        <ecNumber evidence="4">2.7.11.1</ecNumber>
    </recommendedName>
    <alternativeName>
        <fullName evidence="18">Serine/threonine-protein kinase rio1</fullName>
    </alternativeName>
</protein>
<dbReference type="EC" id="2.7.11.1" evidence="4"/>
<feature type="compositionally biased region" description="Polar residues" evidence="19">
    <location>
        <begin position="77"/>
        <end position="95"/>
    </location>
</feature>
<feature type="compositionally biased region" description="Basic residues" evidence="19">
    <location>
        <begin position="660"/>
        <end position="674"/>
    </location>
</feature>
<gene>
    <name evidence="21" type="ORF">BB560_002851</name>
</gene>
<evidence type="ECO:0000256" key="5">
    <source>
        <dbReference type="ARBA" id="ARBA00016038"/>
    </source>
</evidence>
<keyword evidence="13" id="KW-0378">Hydrolase</keyword>
<comment type="caution">
    <text evidence="21">The sequence shown here is derived from an EMBL/GenBank/DDBJ whole genome shotgun (WGS) entry which is preliminary data.</text>
</comment>
<dbReference type="InterPro" id="IPR051272">
    <property type="entry name" value="RIO-type_Ser/Thr_kinase"/>
</dbReference>
<keyword evidence="6" id="KW-0963">Cytoplasm</keyword>
<keyword evidence="14" id="KW-0067">ATP-binding</keyword>
<dbReference type="InterPro" id="IPR018935">
    <property type="entry name" value="RIO_kinase_CS"/>
</dbReference>
<feature type="compositionally biased region" description="Basic and acidic residues" evidence="19">
    <location>
        <begin position="605"/>
        <end position="628"/>
    </location>
</feature>
<dbReference type="GO" id="GO:0005737">
    <property type="term" value="C:cytoplasm"/>
    <property type="evidence" value="ECO:0007669"/>
    <property type="project" value="UniProtKB-SubCell"/>
</dbReference>
<evidence type="ECO:0000256" key="6">
    <source>
        <dbReference type="ARBA" id="ARBA00022490"/>
    </source>
</evidence>
<dbReference type="FunFam" id="3.30.200.20:FF:000148">
    <property type="entry name" value="Serine/threonine-protein kinase RIO1"/>
    <property type="match status" value="1"/>
</dbReference>
<evidence type="ECO:0000256" key="19">
    <source>
        <dbReference type="SAM" id="MobiDB-lite"/>
    </source>
</evidence>
<evidence type="ECO:0000256" key="17">
    <source>
        <dbReference type="ARBA" id="ARBA00048679"/>
    </source>
</evidence>
<sequence>MSAVQSENTPLESHAELQNGFSDNEFDSELEFDSDELASYEGDWAESAQDFTKKYNKLRNSIQNHKTLRSSAAPLDSAQTSKKLPSFQASVPSENTADHHNLGHLSGYHGNHYDIKSQLTAKFANRINLDTYAKPIVPSNYASTRVGNKKSFGANKGQVTDRANRATTEQVLDPRTRMILFKILNQGIVYEINGSINTGKEANVYHALTGDGLHRAIKVYKTSILIFKDRDRYFTGEYRFRSGYSRHNPRKMVKLWAEKEMRNLKRIHQAGIPCPEPLTLRQHVLVMEFLGDSQGWPYPRLKDATIKPSRFPKLYFQIITYMRLMYHVCKLVHADLSEYNLLYNKSKLFVIDVSQSVEHDHPYALDFLRSDCSNINDFFRRNGVLTIGLRKLFDFITDPFIGKTPAEFEPDLSKVYLEAQEMDPLEKPKQEHDDLVFKQSFIPRNLNEVLEYERDVDKLAKGNTQDMLYIKMTGLDLSSEQEQNTLAPKQESNTPSLQDSEKAVPNTNKNNASAVPSVNDPSVRESKKVHFEDQNLSVNNDKTDDCSLGNQSSSTSATQNENTDPSIATELHFDKVDAAEATVLDSSPDKLSMENIQKGDESALKHLELDEQRVKSTDQRDGSDKKGETSNNKGSQKGKKFADKEKKREHKKLVKLEKREKRKTKIPKAVKKRKEQTSGGNRISKSPLSLPNFFSISLLIIKNVLLKDLYFGLILESIKPQQIRPKLFSKNLSKSLLFGNAHLYITFDDLSHNSGIVMFQTDNDFEKVLKDVTGILRNMRCVTLDLSLKLYNLKLLETVLTLIKKLNITYRQTLFEMAGLW</sequence>
<evidence type="ECO:0000256" key="7">
    <source>
        <dbReference type="ARBA" id="ARBA00022517"/>
    </source>
</evidence>
<dbReference type="EMBL" id="MBFS01000358">
    <property type="protein sequence ID" value="PVV02688.1"/>
    <property type="molecule type" value="Genomic_DNA"/>
</dbReference>
<keyword evidence="11" id="KW-0547">Nucleotide-binding</keyword>
<comment type="catalytic activity">
    <reaction evidence="16">
        <text>L-threonyl-[protein] + ATP = O-phospho-L-threonyl-[protein] + ADP + H(+)</text>
        <dbReference type="Rhea" id="RHEA:46608"/>
        <dbReference type="Rhea" id="RHEA-COMP:11060"/>
        <dbReference type="Rhea" id="RHEA-COMP:11605"/>
        <dbReference type="ChEBI" id="CHEBI:15378"/>
        <dbReference type="ChEBI" id="CHEBI:30013"/>
        <dbReference type="ChEBI" id="CHEBI:30616"/>
        <dbReference type="ChEBI" id="CHEBI:61977"/>
        <dbReference type="ChEBI" id="CHEBI:456216"/>
        <dbReference type="EC" id="2.7.11.1"/>
    </reaction>
</comment>
<evidence type="ECO:0000256" key="9">
    <source>
        <dbReference type="ARBA" id="ARBA00022679"/>
    </source>
</evidence>
<feature type="compositionally biased region" description="Polar residues" evidence="19">
    <location>
        <begin position="505"/>
        <end position="520"/>
    </location>
</feature>
<dbReference type="STRING" id="133381.A0A2T9ZDK8"/>
<dbReference type="GO" id="GO:0046872">
    <property type="term" value="F:metal ion binding"/>
    <property type="evidence" value="ECO:0007669"/>
    <property type="project" value="UniProtKB-KW"/>
</dbReference>
<dbReference type="PROSITE" id="PS01245">
    <property type="entry name" value="RIO1"/>
    <property type="match status" value="1"/>
</dbReference>
<evidence type="ECO:0000313" key="21">
    <source>
        <dbReference type="EMBL" id="PVV02688.1"/>
    </source>
</evidence>
<feature type="region of interest" description="Disordered" evidence="19">
    <location>
        <begin position="1"/>
        <end position="28"/>
    </location>
</feature>
<proteinExistence type="inferred from homology"/>
<evidence type="ECO:0000256" key="12">
    <source>
        <dbReference type="ARBA" id="ARBA00022777"/>
    </source>
</evidence>
<keyword evidence="22" id="KW-1185">Reference proteome</keyword>
<dbReference type="AlphaFoldDB" id="A0A2T9ZDK8"/>
<dbReference type="InterPro" id="IPR011009">
    <property type="entry name" value="Kinase-like_dom_sf"/>
</dbReference>
<dbReference type="Gene3D" id="3.30.200.20">
    <property type="entry name" value="Phosphorylase Kinase, domain 1"/>
    <property type="match status" value="1"/>
</dbReference>
<evidence type="ECO:0000256" key="16">
    <source>
        <dbReference type="ARBA" id="ARBA00047899"/>
    </source>
</evidence>
<dbReference type="GO" id="GO:0016787">
    <property type="term" value="F:hydrolase activity"/>
    <property type="evidence" value="ECO:0007669"/>
    <property type="project" value="UniProtKB-KW"/>
</dbReference>
<evidence type="ECO:0000256" key="13">
    <source>
        <dbReference type="ARBA" id="ARBA00022801"/>
    </source>
</evidence>
<keyword evidence="15" id="KW-0460">Magnesium</keyword>
<evidence type="ECO:0000256" key="10">
    <source>
        <dbReference type="ARBA" id="ARBA00022723"/>
    </source>
</evidence>
<dbReference type="Pfam" id="PF01163">
    <property type="entry name" value="RIO1"/>
    <property type="match status" value="1"/>
</dbReference>
<reference evidence="21 22" key="1">
    <citation type="journal article" date="2018" name="MBio">
        <title>Comparative Genomics Reveals the Core Gene Toolbox for the Fungus-Insect Symbiosis.</title>
        <authorList>
            <person name="Wang Y."/>
            <person name="Stata M."/>
            <person name="Wang W."/>
            <person name="Stajich J.E."/>
            <person name="White M.M."/>
            <person name="Moncalvo J.M."/>
        </authorList>
    </citation>
    <scope>NUCLEOTIDE SEQUENCE [LARGE SCALE GENOMIC DNA]</scope>
    <source>
        <strain evidence="21 22">SC-DP-2</strain>
    </source>
</reference>
<keyword evidence="8" id="KW-0723">Serine/threonine-protein kinase</keyword>
<evidence type="ECO:0000259" key="20">
    <source>
        <dbReference type="SMART" id="SM00090"/>
    </source>
</evidence>
<accession>A0A2T9ZDK8</accession>
<dbReference type="GO" id="GO:0042254">
    <property type="term" value="P:ribosome biogenesis"/>
    <property type="evidence" value="ECO:0007669"/>
    <property type="project" value="UniProtKB-KW"/>
</dbReference>
<dbReference type="GO" id="GO:0004674">
    <property type="term" value="F:protein serine/threonine kinase activity"/>
    <property type="evidence" value="ECO:0007669"/>
    <property type="project" value="UniProtKB-KW"/>
</dbReference>
<evidence type="ECO:0000256" key="4">
    <source>
        <dbReference type="ARBA" id="ARBA00012513"/>
    </source>
</evidence>
<comment type="similarity">
    <text evidence="3">Belongs to the protein kinase superfamily. RIO-type Ser/Thr kinase family.</text>
</comment>
<feature type="region of interest" description="Disordered" evidence="19">
    <location>
        <begin position="605"/>
        <end position="683"/>
    </location>
</feature>
<organism evidence="21 22">
    <name type="scientific">Smittium megazygosporum</name>
    <dbReference type="NCBI Taxonomy" id="133381"/>
    <lineage>
        <taxon>Eukaryota</taxon>
        <taxon>Fungi</taxon>
        <taxon>Fungi incertae sedis</taxon>
        <taxon>Zoopagomycota</taxon>
        <taxon>Kickxellomycotina</taxon>
        <taxon>Harpellomycetes</taxon>
        <taxon>Harpellales</taxon>
        <taxon>Legeriomycetaceae</taxon>
        <taxon>Smittium</taxon>
    </lineage>
</organism>
<feature type="compositionally biased region" description="Polar residues" evidence="19">
    <location>
        <begin position="548"/>
        <end position="565"/>
    </location>
</feature>
<dbReference type="Gene3D" id="1.10.510.10">
    <property type="entry name" value="Transferase(Phosphotransferase) domain 1"/>
    <property type="match status" value="1"/>
</dbReference>
<dbReference type="InterPro" id="IPR018934">
    <property type="entry name" value="RIO_dom"/>
</dbReference>
<keyword evidence="9" id="KW-0808">Transferase</keyword>
<dbReference type="Proteomes" id="UP000245609">
    <property type="component" value="Unassembled WGS sequence"/>
</dbReference>
<comment type="cofactor">
    <cofactor evidence="1">
        <name>Mg(2+)</name>
        <dbReference type="ChEBI" id="CHEBI:18420"/>
    </cofactor>
</comment>
<evidence type="ECO:0000256" key="15">
    <source>
        <dbReference type="ARBA" id="ARBA00022842"/>
    </source>
</evidence>
<feature type="region of interest" description="Disordered" evidence="19">
    <location>
        <begin position="480"/>
        <end position="565"/>
    </location>
</feature>